<keyword evidence="2" id="KW-0285">Flavoprotein</keyword>
<evidence type="ECO:0000256" key="1">
    <source>
        <dbReference type="ARBA" id="ARBA00001917"/>
    </source>
</evidence>
<dbReference type="PANTHER" id="PTHR19384">
    <property type="entry name" value="NITRIC OXIDE SYNTHASE-RELATED"/>
    <property type="match status" value="1"/>
</dbReference>
<organism evidence="5 6">
    <name type="scientific">Thalassotalea piscium</name>
    <dbReference type="NCBI Taxonomy" id="1230533"/>
    <lineage>
        <taxon>Bacteria</taxon>
        <taxon>Pseudomonadati</taxon>
        <taxon>Pseudomonadota</taxon>
        <taxon>Gammaproteobacteria</taxon>
        <taxon>Alteromonadales</taxon>
        <taxon>Colwelliaceae</taxon>
        <taxon>Thalassotalea</taxon>
    </lineage>
</organism>
<proteinExistence type="predicted"/>
<dbReference type="GO" id="GO:0010181">
    <property type="term" value="F:FMN binding"/>
    <property type="evidence" value="ECO:0007669"/>
    <property type="project" value="InterPro"/>
</dbReference>
<name>A0A7X0NHH3_9GAMM</name>
<dbReference type="EMBL" id="JACHHU010000015">
    <property type="protein sequence ID" value="MBB6543517.1"/>
    <property type="molecule type" value="Genomic_DNA"/>
</dbReference>
<dbReference type="InterPro" id="IPR029039">
    <property type="entry name" value="Flavoprotein-like_sf"/>
</dbReference>
<keyword evidence="3" id="KW-0288">FMN</keyword>
<dbReference type="RefSeq" id="WP_184424303.1">
    <property type="nucleotide sequence ID" value="NZ_AP027362.1"/>
</dbReference>
<dbReference type="InterPro" id="IPR008254">
    <property type="entry name" value="Flavodoxin/NO_synth"/>
</dbReference>
<accession>A0A7X0NHH3</accession>
<evidence type="ECO:0000256" key="2">
    <source>
        <dbReference type="ARBA" id="ARBA00022630"/>
    </source>
</evidence>
<protein>
    <submittedName>
        <fullName evidence="5">MioC protein</fullName>
    </submittedName>
</protein>
<dbReference type="GO" id="GO:0005829">
    <property type="term" value="C:cytosol"/>
    <property type="evidence" value="ECO:0007669"/>
    <property type="project" value="TreeGrafter"/>
</dbReference>
<comment type="cofactor">
    <cofactor evidence="1">
        <name>FMN</name>
        <dbReference type="ChEBI" id="CHEBI:58210"/>
    </cofactor>
</comment>
<feature type="domain" description="Flavodoxin-like" evidence="4">
    <location>
        <begin position="4"/>
        <end position="144"/>
    </location>
</feature>
<dbReference type="SUPFAM" id="SSF52218">
    <property type="entry name" value="Flavoproteins"/>
    <property type="match status" value="1"/>
</dbReference>
<keyword evidence="6" id="KW-1185">Reference proteome</keyword>
<dbReference type="GO" id="GO:0050660">
    <property type="term" value="F:flavin adenine dinucleotide binding"/>
    <property type="evidence" value="ECO:0007669"/>
    <property type="project" value="TreeGrafter"/>
</dbReference>
<evidence type="ECO:0000259" key="4">
    <source>
        <dbReference type="PROSITE" id="PS50902"/>
    </source>
</evidence>
<dbReference type="PANTHER" id="PTHR19384:SF128">
    <property type="entry name" value="NADPH OXIDOREDUCTASE A"/>
    <property type="match status" value="1"/>
</dbReference>
<gene>
    <name evidence="5" type="ORF">HNQ55_002038</name>
</gene>
<sequence>MANIEIIVGSMLGGTEYIAEACQEALNSKNHQSKLHFQPNFSEIPRENTYWLICTSTHGAGDYPDNIQAFVEELENCKEDLSTLNYWVIGTGDTSYDTYCNAAKNISKILKSKGCKEIIPLKTLNALDEEDPEEVAHQWTIKNNDLLIQAY</sequence>
<evidence type="ECO:0000256" key="3">
    <source>
        <dbReference type="ARBA" id="ARBA00022643"/>
    </source>
</evidence>
<dbReference type="GO" id="GO:0016491">
    <property type="term" value="F:oxidoreductase activity"/>
    <property type="evidence" value="ECO:0007669"/>
    <property type="project" value="TreeGrafter"/>
</dbReference>
<evidence type="ECO:0000313" key="6">
    <source>
        <dbReference type="Proteomes" id="UP000537141"/>
    </source>
</evidence>
<dbReference type="AlphaFoldDB" id="A0A7X0NHH3"/>
<dbReference type="Pfam" id="PF00258">
    <property type="entry name" value="Flavodoxin_1"/>
    <property type="match status" value="1"/>
</dbReference>
<dbReference type="Proteomes" id="UP000537141">
    <property type="component" value="Unassembled WGS sequence"/>
</dbReference>
<comment type="caution">
    <text evidence="5">The sequence shown here is derived from an EMBL/GenBank/DDBJ whole genome shotgun (WGS) entry which is preliminary data.</text>
</comment>
<dbReference type="PROSITE" id="PS50902">
    <property type="entry name" value="FLAVODOXIN_LIKE"/>
    <property type="match status" value="1"/>
</dbReference>
<dbReference type="Gene3D" id="3.40.50.360">
    <property type="match status" value="1"/>
</dbReference>
<evidence type="ECO:0000313" key="5">
    <source>
        <dbReference type="EMBL" id="MBB6543517.1"/>
    </source>
</evidence>
<reference evidence="5 6" key="1">
    <citation type="submission" date="2020-08" db="EMBL/GenBank/DDBJ databases">
        <title>Genomic Encyclopedia of Type Strains, Phase IV (KMG-IV): sequencing the most valuable type-strain genomes for metagenomic binning, comparative biology and taxonomic classification.</title>
        <authorList>
            <person name="Goeker M."/>
        </authorList>
    </citation>
    <scope>NUCLEOTIDE SEQUENCE [LARGE SCALE GENOMIC DNA]</scope>
    <source>
        <strain evidence="5 6">DSM 26287</strain>
    </source>
</reference>